<feature type="domain" description="Rhamnogalacturonase A/B/Epimerase-like pectate lyase" evidence="2">
    <location>
        <begin position="63"/>
        <end position="292"/>
    </location>
</feature>
<dbReference type="OrthoDB" id="1046782at2759"/>
<dbReference type="AlphaFoldDB" id="A0A0D7BE19"/>
<protein>
    <submittedName>
        <fullName evidence="3">Glycoside hydrolase family 55 protein</fullName>
    </submittedName>
</protein>
<dbReference type="Gene3D" id="2.160.20.10">
    <property type="entry name" value="Single-stranded right-handed beta-helix, Pectin lyase-like"/>
    <property type="match status" value="2"/>
</dbReference>
<organism evidence="3 4">
    <name type="scientific">Cylindrobasidium torrendii FP15055 ss-10</name>
    <dbReference type="NCBI Taxonomy" id="1314674"/>
    <lineage>
        <taxon>Eukaryota</taxon>
        <taxon>Fungi</taxon>
        <taxon>Dikarya</taxon>
        <taxon>Basidiomycota</taxon>
        <taxon>Agaricomycotina</taxon>
        <taxon>Agaricomycetes</taxon>
        <taxon>Agaricomycetidae</taxon>
        <taxon>Agaricales</taxon>
        <taxon>Marasmiineae</taxon>
        <taxon>Physalacriaceae</taxon>
        <taxon>Cylindrobasidium</taxon>
    </lineage>
</organism>
<dbReference type="InterPro" id="IPR024535">
    <property type="entry name" value="RHGA/B-epi-like_pectate_lyase"/>
</dbReference>
<dbReference type="SUPFAM" id="SSF51126">
    <property type="entry name" value="Pectin lyase-like"/>
    <property type="match status" value="2"/>
</dbReference>
<feature type="chain" id="PRO_5002317314" evidence="1">
    <location>
        <begin position="21"/>
        <end position="802"/>
    </location>
</feature>
<dbReference type="InterPro" id="IPR011050">
    <property type="entry name" value="Pectin_lyase_fold/virulence"/>
</dbReference>
<feature type="domain" description="Rhamnogalacturonase A/B/Epimerase-like pectate lyase" evidence="2">
    <location>
        <begin position="443"/>
        <end position="505"/>
    </location>
</feature>
<evidence type="ECO:0000259" key="2">
    <source>
        <dbReference type="Pfam" id="PF12708"/>
    </source>
</evidence>
<keyword evidence="4" id="KW-1185">Reference proteome</keyword>
<keyword evidence="1" id="KW-0732">Signal</keyword>
<dbReference type="PANTHER" id="PTHR33928">
    <property type="entry name" value="POLYGALACTURONASE QRT3"/>
    <property type="match status" value="1"/>
</dbReference>
<dbReference type="PANTHER" id="PTHR33928:SF2">
    <property type="entry name" value="PECTATE LYASE SUPERFAMILY PROTEIN DOMAIN-CONTAINING PROTEIN-RELATED"/>
    <property type="match status" value="1"/>
</dbReference>
<dbReference type="EMBL" id="KN880496">
    <property type="protein sequence ID" value="KIY68777.1"/>
    <property type="molecule type" value="Genomic_DNA"/>
</dbReference>
<evidence type="ECO:0000313" key="4">
    <source>
        <dbReference type="Proteomes" id="UP000054007"/>
    </source>
</evidence>
<evidence type="ECO:0000313" key="3">
    <source>
        <dbReference type="EMBL" id="KIY68777.1"/>
    </source>
</evidence>
<dbReference type="Proteomes" id="UP000054007">
    <property type="component" value="Unassembled WGS sequence"/>
</dbReference>
<proteinExistence type="predicted"/>
<dbReference type="InterPro" id="IPR039279">
    <property type="entry name" value="QRT3-like"/>
</dbReference>
<dbReference type="GO" id="GO:0004650">
    <property type="term" value="F:polygalacturonase activity"/>
    <property type="evidence" value="ECO:0007669"/>
    <property type="project" value="InterPro"/>
</dbReference>
<sequence length="802" mass="85308">MLPTLLWAAASSCAFTLVSALGSACDAPLGAGAAAASDPFWLESIKHQGTAAFNPDPANYVVFRNVKDYGAVGDGSADDTEAINKAITDGDRCGGADGNICNSTTITPAIVYFPSGTYSVSAPIIAYYTTQLIGDAKNLPTIEASADFAGLAVIDADPYIDGGNGAQWYYNTNNFFRSVRNFKIDTTKVDPATSATGIHWQVSQATSLMNVVFEMAKGEDSKHQGIFMENGSGGYMGDLVFNGGLYGMWVGNQQFTVRNITVNDANTAVFGIWNWGWTFQRVTINNCEVGFDLVTGVVDSSTLTDTTNSLLNDAKQSIKAESDDQTLAGEAIIDAVVSETPIFIRSSEASTSLAGSLVLNNIQLTNVPTAVGVADGTVVLEGGSITIDSWGQGNVYKGTDSAGTFTQGEIVSAKKPESLLDSNGHIFGKMHPQYESYSVDQIVSVKAEGAVGDGKTDDTKALQDIFDKHSGCSILFFDAGTYVVSDTVTIPAGTQMIGEAWTVLAGKGEAFQDMENPKVVFKVGESGDKGVTEISNIIFQTIGPAAGAIVVEWNVAEPDGVQGGAGMWDSYIRLGGSEGSEQDLETCPSTQTEPTDACMSAFMALHLTAGSTAYLEGTWVWLADHFMDGDGYSRLSLYSGRGILSHSSGPVWMIGTGSEHHTLYQYSLVNASNHYMGLIQTETPYFQPTPLAPEPFTVRADYNDPTFEGEINEALGLNIANSNDIFIFGAGLYSFFDSYTQECLDTRDCQKHIANIDSASSVTIYQLNTVATTNQLSIDGKGIISQADNLNGFTSTVTVWSQ</sequence>
<dbReference type="Pfam" id="PF12708">
    <property type="entry name" value="Pect-lyase_RHGA_epim"/>
    <property type="match status" value="2"/>
</dbReference>
<gene>
    <name evidence="3" type="ORF">CYLTODRAFT_453237</name>
</gene>
<accession>A0A0D7BE19</accession>
<dbReference type="InterPro" id="IPR012334">
    <property type="entry name" value="Pectin_lyas_fold"/>
</dbReference>
<name>A0A0D7BE19_9AGAR</name>
<reference evidence="3 4" key="1">
    <citation type="journal article" date="2015" name="Fungal Genet. Biol.">
        <title>Evolution of novel wood decay mechanisms in Agaricales revealed by the genome sequences of Fistulina hepatica and Cylindrobasidium torrendii.</title>
        <authorList>
            <person name="Floudas D."/>
            <person name="Held B.W."/>
            <person name="Riley R."/>
            <person name="Nagy L.G."/>
            <person name="Koehler G."/>
            <person name="Ransdell A.S."/>
            <person name="Younus H."/>
            <person name="Chow J."/>
            <person name="Chiniquy J."/>
            <person name="Lipzen A."/>
            <person name="Tritt A."/>
            <person name="Sun H."/>
            <person name="Haridas S."/>
            <person name="LaButti K."/>
            <person name="Ohm R.A."/>
            <person name="Kues U."/>
            <person name="Blanchette R.A."/>
            <person name="Grigoriev I.V."/>
            <person name="Minto R.E."/>
            <person name="Hibbett D.S."/>
        </authorList>
    </citation>
    <scope>NUCLEOTIDE SEQUENCE [LARGE SCALE GENOMIC DNA]</scope>
    <source>
        <strain evidence="3 4">FP15055 ss-10</strain>
    </source>
</reference>
<evidence type="ECO:0000256" key="1">
    <source>
        <dbReference type="SAM" id="SignalP"/>
    </source>
</evidence>
<feature type="signal peptide" evidence="1">
    <location>
        <begin position="1"/>
        <end position="20"/>
    </location>
</feature>
<dbReference type="STRING" id="1314674.A0A0D7BE19"/>
<dbReference type="CDD" id="cd23668">
    <property type="entry name" value="GH55_beta13glucanase-like"/>
    <property type="match status" value="1"/>
</dbReference>
<keyword evidence="3" id="KW-0378">Hydrolase</keyword>